<feature type="region of interest" description="Disordered" evidence="1">
    <location>
        <begin position="35"/>
        <end position="58"/>
    </location>
</feature>
<evidence type="ECO:0000313" key="3">
    <source>
        <dbReference type="EMBL" id="CAK7928409.1"/>
    </source>
</evidence>
<dbReference type="Proteomes" id="UP001162060">
    <property type="component" value="Unassembled WGS sequence"/>
</dbReference>
<dbReference type="CDD" id="cd02989">
    <property type="entry name" value="Phd_like_TxnDC9"/>
    <property type="match status" value="1"/>
</dbReference>
<dbReference type="PANTHER" id="PTHR21148">
    <property type="entry name" value="THIOREDOXIN DOMAIN-CONTAINING PROTEIN 9"/>
    <property type="match status" value="1"/>
</dbReference>
<reference evidence="3" key="1">
    <citation type="submission" date="2024-01" db="EMBL/GenBank/DDBJ databases">
        <authorList>
            <person name="Webb A."/>
        </authorList>
    </citation>
    <scope>NUCLEOTIDE SEQUENCE</scope>
    <source>
        <strain evidence="3">Pm1</strain>
    </source>
</reference>
<dbReference type="Pfam" id="PF00085">
    <property type="entry name" value="Thioredoxin"/>
    <property type="match status" value="1"/>
</dbReference>
<protein>
    <recommendedName>
        <fullName evidence="2">Thioredoxin domain-containing protein</fullName>
    </recommendedName>
</protein>
<feature type="domain" description="Thioredoxin" evidence="2">
    <location>
        <begin position="137"/>
        <end position="214"/>
    </location>
</feature>
<gene>
    <name evidence="3" type="ORF">PM001_LOCUS13559</name>
</gene>
<name>A0AAV1U5A3_9STRA</name>
<comment type="caution">
    <text evidence="3">The sequence shown here is derived from an EMBL/GenBank/DDBJ whole genome shotgun (WGS) entry which is preliminary data.</text>
</comment>
<sequence length="274" mass="31308">MAAKFSMANTSGLFDSAAHVEASDRMQNAMEELKVNNQRQEKAREQQKKQDNREEAHQVRRVNEALAAKVVQQKEDRTYVGMHHEMDDLDSDDETMLNELTDDPELERIREARLKQLKLEFLESQALIAKGHGEYREITQDEFLKEVTGSPLVAVHFYHRDFERCKIMDLHLTRLARRCIECKFLKLNAEKAPFFAEKLMIRVLPTVVCFKDGVAFPTRVIGFDGLMNNDDNAEVLKIGGPTNRHAPSGDNFPTAALARKLVEIGAIREHSDSE</sequence>
<evidence type="ECO:0000256" key="1">
    <source>
        <dbReference type="SAM" id="MobiDB-lite"/>
    </source>
</evidence>
<evidence type="ECO:0000259" key="2">
    <source>
        <dbReference type="Pfam" id="PF00085"/>
    </source>
</evidence>
<evidence type="ECO:0000313" key="4">
    <source>
        <dbReference type="Proteomes" id="UP001162060"/>
    </source>
</evidence>
<proteinExistence type="predicted"/>
<accession>A0AAV1U5A3</accession>
<dbReference type="EMBL" id="CAKLBY020000124">
    <property type="protein sequence ID" value="CAK7928409.1"/>
    <property type="molecule type" value="Genomic_DNA"/>
</dbReference>
<organism evidence="3 4">
    <name type="scientific">Peronospora matthiolae</name>
    <dbReference type="NCBI Taxonomy" id="2874970"/>
    <lineage>
        <taxon>Eukaryota</taxon>
        <taxon>Sar</taxon>
        <taxon>Stramenopiles</taxon>
        <taxon>Oomycota</taxon>
        <taxon>Peronosporomycetes</taxon>
        <taxon>Peronosporales</taxon>
        <taxon>Peronosporaceae</taxon>
        <taxon>Peronospora</taxon>
    </lineage>
</organism>
<dbReference type="SUPFAM" id="SSF52833">
    <property type="entry name" value="Thioredoxin-like"/>
    <property type="match status" value="1"/>
</dbReference>
<dbReference type="InterPro" id="IPR036249">
    <property type="entry name" value="Thioredoxin-like_sf"/>
</dbReference>
<dbReference type="AlphaFoldDB" id="A0AAV1U5A3"/>
<dbReference type="InterPro" id="IPR013766">
    <property type="entry name" value="Thioredoxin_domain"/>
</dbReference>
<dbReference type="Gene3D" id="3.40.30.10">
    <property type="entry name" value="Glutaredoxin"/>
    <property type="match status" value="1"/>
</dbReference>